<organism evidence="2 3">
    <name type="scientific">Candidatus Methanoperedens nitratireducens</name>
    <dbReference type="NCBI Taxonomy" id="1392998"/>
    <lineage>
        <taxon>Archaea</taxon>
        <taxon>Methanobacteriati</taxon>
        <taxon>Methanobacteriota</taxon>
        <taxon>Stenosarchaea group</taxon>
        <taxon>Methanomicrobia</taxon>
        <taxon>Methanosarcinales</taxon>
        <taxon>ANME-2 cluster</taxon>
        <taxon>Candidatus Methanoperedentaceae</taxon>
        <taxon>Candidatus Methanoperedens</taxon>
    </lineage>
</organism>
<dbReference type="InterPro" id="IPR035897">
    <property type="entry name" value="Toll_tir_struct_dom_sf"/>
</dbReference>
<dbReference type="SMART" id="SM00255">
    <property type="entry name" value="TIR"/>
    <property type="match status" value="1"/>
</dbReference>
<accession>A0A0P7ZG27</accession>
<name>A0A0P7ZG27_9EURY</name>
<dbReference type="Gene3D" id="3.40.50.10140">
    <property type="entry name" value="Toll/interleukin-1 receptor homology (TIR) domain"/>
    <property type="match status" value="1"/>
</dbReference>
<dbReference type="InterPro" id="IPR000157">
    <property type="entry name" value="TIR_dom"/>
</dbReference>
<evidence type="ECO:0000259" key="1">
    <source>
        <dbReference type="SMART" id="SM00255"/>
    </source>
</evidence>
<dbReference type="Pfam" id="PF18860">
    <property type="entry name" value="AbiJ_NTD3"/>
    <property type="match status" value="1"/>
</dbReference>
<feature type="domain" description="TIR" evidence="1">
    <location>
        <begin position="151"/>
        <end position="285"/>
    </location>
</feature>
<evidence type="ECO:0000313" key="3">
    <source>
        <dbReference type="Proteomes" id="UP000050360"/>
    </source>
</evidence>
<proteinExistence type="predicted"/>
<reference evidence="2 3" key="1">
    <citation type="submission" date="2015-09" db="EMBL/GenBank/DDBJ databases">
        <title>A metagenomics-based metabolic model of nitrate-dependent anaerobic oxidation of methane by Methanoperedens-like archaea.</title>
        <authorList>
            <person name="Arshad A."/>
            <person name="Speth D.R."/>
            <person name="De Graaf R.M."/>
            <person name="Op Den Camp H.J."/>
            <person name="Jetten M.S."/>
            <person name="Welte C.U."/>
        </authorList>
    </citation>
    <scope>NUCLEOTIDE SEQUENCE [LARGE SCALE GENOMIC DNA]</scope>
</reference>
<protein>
    <recommendedName>
        <fullName evidence="1">TIR domain-containing protein</fullName>
    </recommendedName>
</protein>
<dbReference type="GO" id="GO:0007165">
    <property type="term" value="P:signal transduction"/>
    <property type="evidence" value="ECO:0007669"/>
    <property type="project" value="InterPro"/>
</dbReference>
<dbReference type="Pfam" id="PF13676">
    <property type="entry name" value="TIR_2"/>
    <property type="match status" value="1"/>
</dbReference>
<evidence type="ECO:0000313" key="2">
    <source>
        <dbReference type="EMBL" id="KPQ43769.1"/>
    </source>
</evidence>
<dbReference type="SUPFAM" id="SSF52200">
    <property type="entry name" value="Toll/Interleukin receptor TIR domain"/>
    <property type="match status" value="1"/>
</dbReference>
<dbReference type="Proteomes" id="UP000050360">
    <property type="component" value="Unassembled WGS sequence"/>
</dbReference>
<dbReference type="InterPro" id="IPR041427">
    <property type="entry name" value="AbiJ-NTD3"/>
</dbReference>
<sequence length="285" mass="33513">MNISEVTRRYIVDFLILKGDQFHGSIDLIDFLKRIWDLSSMRSNDSRFKNAEGDIWQHMINNYDWDYNYLLCTYLDILRCNDEVFLKFLETCLHPIVLRDDKQVLETLSEFNKFLAPDGYRLEASSQISGKPIYKAVKFDIKKGHSLGENAYEVVVSFAGEDRVYVEKVAEYLKNKNVRIFYDKYEEVTLWGKDLAEHLDKVYRGGARYCIMFISKNYADKVWTNHERRSALARAIEEKEEYILPARFDNTEIPGIRHTIGYVELSKKTPEQLGEMILQKLGRLT</sequence>
<comment type="caution">
    <text evidence="2">The sequence shown here is derived from an EMBL/GenBank/DDBJ whole genome shotgun (WGS) entry which is preliminary data.</text>
</comment>
<gene>
    <name evidence="2" type="ORF">MPEBLZ_01643</name>
</gene>
<dbReference type="AlphaFoldDB" id="A0A0P7ZG27"/>
<dbReference type="EMBL" id="LKCM01000128">
    <property type="protein sequence ID" value="KPQ43769.1"/>
    <property type="molecule type" value="Genomic_DNA"/>
</dbReference>